<comment type="caution">
    <text evidence="1">The sequence shown here is derived from an EMBL/GenBank/DDBJ whole genome shotgun (WGS) entry which is preliminary data.</text>
</comment>
<keyword evidence="2" id="KW-1185">Reference proteome</keyword>
<evidence type="ECO:0000313" key="1">
    <source>
        <dbReference type="EMBL" id="GEL80647.1"/>
    </source>
</evidence>
<protein>
    <recommendedName>
        <fullName evidence="3">RNA-directed DNA polymerase</fullName>
    </recommendedName>
</protein>
<name>A0ABQ0VDN0_ENTMU</name>
<sequence>MSPIISNIICHKMDQQINRFCRKYKCVYTRYAYDISISYHYLKIPHQIAKKSSDLVEIATALEQIINENGFEIQNMKNEITAYGIDNLLFEKDTILLYRENIVIF</sequence>
<gene>
    <name evidence="1" type="ORF">EMU01_17910</name>
</gene>
<accession>A0ABQ0VDN0</accession>
<evidence type="ECO:0000313" key="2">
    <source>
        <dbReference type="Proteomes" id="UP000321175"/>
    </source>
</evidence>
<proteinExistence type="predicted"/>
<organism evidence="1 2">
    <name type="scientific">Enterococcus mundtii</name>
    <dbReference type="NCBI Taxonomy" id="53346"/>
    <lineage>
        <taxon>Bacteria</taxon>
        <taxon>Bacillati</taxon>
        <taxon>Bacillota</taxon>
        <taxon>Bacilli</taxon>
        <taxon>Lactobacillales</taxon>
        <taxon>Enterococcaceae</taxon>
        <taxon>Enterococcus</taxon>
    </lineage>
</organism>
<dbReference type="Proteomes" id="UP000321175">
    <property type="component" value="Unassembled WGS sequence"/>
</dbReference>
<reference evidence="1 2" key="1">
    <citation type="submission" date="2019-07" db="EMBL/GenBank/DDBJ databases">
        <title>Whole genome shotgun sequence of Enterococcus mundtii NBRC 100490.</title>
        <authorList>
            <person name="Hosoyama A."/>
            <person name="Uohara A."/>
            <person name="Ohji S."/>
            <person name="Ichikawa N."/>
        </authorList>
    </citation>
    <scope>NUCLEOTIDE SEQUENCE [LARGE SCALE GENOMIC DNA]</scope>
    <source>
        <strain evidence="1 2">NBRC 100490</strain>
    </source>
</reference>
<evidence type="ECO:0008006" key="3">
    <source>
        <dbReference type="Google" id="ProtNLM"/>
    </source>
</evidence>
<dbReference type="EMBL" id="BJWA01000012">
    <property type="protein sequence ID" value="GEL80647.1"/>
    <property type="molecule type" value="Genomic_DNA"/>
</dbReference>